<evidence type="ECO:0000313" key="5">
    <source>
        <dbReference type="Proteomes" id="UP000537775"/>
    </source>
</evidence>
<feature type="compositionally biased region" description="Basic and acidic residues" evidence="1">
    <location>
        <begin position="197"/>
        <end position="206"/>
    </location>
</feature>
<evidence type="ECO:0000256" key="1">
    <source>
        <dbReference type="SAM" id="MobiDB-lite"/>
    </source>
</evidence>
<feature type="transmembrane region" description="Helical" evidence="2">
    <location>
        <begin position="130"/>
        <end position="154"/>
    </location>
</feature>
<keyword evidence="2" id="KW-0812">Transmembrane</keyword>
<organism evidence="4 5">
    <name type="scientific">Microbacterium thalassium</name>
    <dbReference type="NCBI Taxonomy" id="362649"/>
    <lineage>
        <taxon>Bacteria</taxon>
        <taxon>Bacillati</taxon>
        <taxon>Actinomycetota</taxon>
        <taxon>Actinomycetes</taxon>
        <taxon>Micrococcales</taxon>
        <taxon>Microbacteriaceae</taxon>
        <taxon>Microbacterium</taxon>
    </lineage>
</organism>
<dbReference type="RefSeq" id="WP_184749486.1">
    <property type="nucleotide sequence ID" value="NZ_BAAAJR010000003.1"/>
</dbReference>
<dbReference type="AlphaFoldDB" id="A0A7X0FMF8"/>
<name>A0A7X0FMF8_9MICO</name>
<keyword evidence="2" id="KW-0472">Membrane</keyword>
<feature type="region of interest" description="Disordered" evidence="1">
    <location>
        <begin position="186"/>
        <end position="206"/>
    </location>
</feature>
<dbReference type="Pfam" id="PF14340">
    <property type="entry name" value="DUF4395"/>
    <property type="match status" value="1"/>
</dbReference>
<evidence type="ECO:0000256" key="2">
    <source>
        <dbReference type="SAM" id="Phobius"/>
    </source>
</evidence>
<dbReference type="EMBL" id="JACHML010000001">
    <property type="protein sequence ID" value="MBB6390223.1"/>
    <property type="molecule type" value="Genomic_DNA"/>
</dbReference>
<feature type="transmembrane region" description="Helical" evidence="2">
    <location>
        <begin position="61"/>
        <end position="85"/>
    </location>
</feature>
<accession>A0A7X0FMF8</accession>
<gene>
    <name evidence="4" type="ORF">HD594_000536</name>
</gene>
<feature type="transmembrane region" description="Helical" evidence="2">
    <location>
        <begin position="105"/>
        <end position="124"/>
    </location>
</feature>
<sequence>MSDATADRTVRPVIGEWVEGIDVPVVNERAVRASAGILFLLGFAAWMWGVSTGDLQPMKGFGILFAVEMMLRLFVGTRYTPTLILGTLITRPQRPEWVEARSKQFAWSLGLGMALLGCFTLGWLGLPAVIAQTICASCLLLLFVEAAFGICVGCELSRRFAKEKPTMCAGDTCTYTPPKLGAGHSVLPGADGDPDPLGDRSAARID</sequence>
<feature type="domain" description="DUF4395" evidence="3">
    <location>
        <begin position="26"/>
        <end position="156"/>
    </location>
</feature>
<dbReference type="Proteomes" id="UP000537775">
    <property type="component" value="Unassembled WGS sequence"/>
</dbReference>
<keyword evidence="2" id="KW-1133">Transmembrane helix</keyword>
<proteinExistence type="predicted"/>
<comment type="caution">
    <text evidence="4">The sequence shown here is derived from an EMBL/GenBank/DDBJ whole genome shotgun (WGS) entry which is preliminary data.</text>
</comment>
<evidence type="ECO:0000313" key="4">
    <source>
        <dbReference type="EMBL" id="MBB6390223.1"/>
    </source>
</evidence>
<reference evidence="4 5" key="1">
    <citation type="submission" date="2020-08" db="EMBL/GenBank/DDBJ databases">
        <title>Sequencing the genomes of 1000 actinobacteria strains.</title>
        <authorList>
            <person name="Klenk H.-P."/>
        </authorList>
    </citation>
    <scope>NUCLEOTIDE SEQUENCE [LARGE SCALE GENOMIC DNA]</scope>
    <source>
        <strain evidence="4 5">DSM 12511</strain>
    </source>
</reference>
<keyword evidence="5" id="KW-1185">Reference proteome</keyword>
<evidence type="ECO:0000259" key="3">
    <source>
        <dbReference type="Pfam" id="PF14340"/>
    </source>
</evidence>
<feature type="transmembrane region" description="Helical" evidence="2">
    <location>
        <begin position="30"/>
        <end position="49"/>
    </location>
</feature>
<dbReference type="InterPro" id="IPR025508">
    <property type="entry name" value="DUF4395"/>
</dbReference>
<protein>
    <recommendedName>
        <fullName evidence="3">DUF4395 domain-containing protein</fullName>
    </recommendedName>
</protein>